<feature type="compositionally biased region" description="Low complexity" evidence="1">
    <location>
        <begin position="92"/>
        <end position="114"/>
    </location>
</feature>
<feature type="compositionally biased region" description="Acidic residues" evidence="1">
    <location>
        <begin position="75"/>
        <end position="85"/>
    </location>
</feature>
<feature type="compositionally biased region" description="Pro residues" evidence="1">
    <location>
        <begin position="297"/>
        <end position="310"/>
    </location>
</feature>
<keyword evidence="3" id="KW-1185">Reference proteome</keyword>
<feature type="region of interest" description="Disordered" evidence="1">
    <location>
        <begin position="217"/>
        <end position="310"/>
    </location>
</feature>
<feature type="non-terminal residue" evidence="2">
    <location>
        <position position="310"/>
    </location>
</feature>
<dbReference type="EMBL" id="KZ084138">
    <property type="protein sequence ID" value="OSC98424.1"/>
    <property type="molecule type" value="Genomic_DNA"/>
</dbReference>
<name>A0A1Y2IBC7_TRAC3</name>
<dbReference type="AlphaFoldDB" id="A0A1Y2IBC7"/>
<feature type="region of interest" description="Disordered" evidence="1">
    <location>
        <begin position="67"/>
        <end position="127"/>
    </location>
</feature>
<reference evidence="2 3" key="1">
    <citation type="journal article" date="2015" name="Biotechnol. Biofuels">
        <title>Enhanced degradation of softwood versus hardwood by the white-rot fungus Pycnoporus coccineus.</title>
        <authorList>
            <person name="Couturier M."/>
            <person name="Navarro D."/>
            <person name="Chevret D."/>
            <person name="Henrissat B."/>
            <person name="Piumi F."/>
            <person name="Ruiz-Duenas F.J."/>
            <person name="Martinez A.T."/>
            <person name="Grigoriev I.V."/>
            <person name="Riley R."/>
            <person name="Lipzen A."/>
            <person name="Berrin J.G."/>
            <person name="Master E.R."/>
            <person name="Rosso M.N."/>
        </authorList>
    </citation>
    <scope>NUCLEOTIDE SEQUENCE [LARGE SCALE GENOMIC DNA]</scope>
    <source>
        <strain evidence="2 3">BRFM310</strain>
    </source>
</reference>
<dbReference type="Proteomes" id="UP000193067">
    <property type="component" value="Unassembled WGS sequence"/>
</dbReference>
<accession>A0A1Y2IBC7</accession>
<evidence type="ECO:0000313" key="2">
    <source>
        <dbReference type="EMBL" id="OSC98424.1"/>
    </source>
</evidence>
<evidence type="ECO:0000313" key="3">
    <source>
        <dbReference type="Proteomes" id="UP000193067"/>
    </source>
</evidence>
<sequence length="310" mass="33191">MPRGVALQPLELSPEWLTESPITADDLRCISPASTLFRMSFGATSHLRHRQSTSTISTSADDVESDTSSFLCYGEDSDDDTDTVEEPQRTEPASFIPPASESSSRSATPSVAPAHSRAPSAEFAGPAPTCFDTRPPWFMQIDPGCLAALDDQLLQYPFDAFADLCYSRAVRSNDASSARATPVPGGYSWRRLSRLLSACPDLSRAALEFAADTGFAPATTTAHGEPADARESESESDDTDSEQLASPEQPAPMQGWACSVYQPGAEHQHAESPYRPYASQTLVSKPLPALPSHRSTPSPPHSPPPCSPPP</sequence>
<gene>
    <name evidence="2" type="ORF">PYCCODRAFT_1461347</name>
</gene>
<dbReference type="OrthoDB" id="2793621at2759"/>
<organism evidence="2 3">
    <name type="scientific">Trametes coccinea (strain BRFM310)</name>
    <name type="common">Pycnoporus coccineus</name>
    <dbReference type="NCBI Taxonomy" id="1353009"/>
    <lineage>
        <taxon>Eukaryota</taxon>
        <taxon>Fungi</taxon>
        <taxon>Dikarya</taxon>
        <taxon>Basidiomycota</taxon>
        <taxon>Agaricomycotina</taxon>
        <taxon>Agaricomycetes</taxon>
        <taxon>Polyporales</taxon>
        <taxon>Polyporaceae</taxon>
        <taxon>Trametes</taxon>
    </lineage>
</organism>
<evidence type="ECO:0000256" key="1">
    <source>
        <dbReference type="SAM" id="MobiDB-lite"/>
    </source>
</evidence>
<protein>
    <submittedName>
        <fullName evidence="2">Uncharacterized protein</fullName>
    </submittedName>
</protein>
<proteinExistence type="predicted"/>